<feature type="region of interest" description="Disordered" evidence="1">
    <location>
        <begin position="1"/>
        <end position="26"/>
    </location>
</feature>
<evidence type="ECO:0000313" key="2">
    <source>
        <dbReference type="EMBL" id="OJT12069.1"/>
    </source>
</evidence>
<name>A0A1M2VWT0_TRAPU</name>
<organism evidence="2 3">
    <name type="scientific">Trametes pubescens</name>
    <name type="common">White-rot fungus</name>
    <dbReference type="NCBI Taxonomy" id="154538"/>
    <lineage>
        <taxon>Eukaryota</taxon>
        <taxon>Fungi</taxon>
        <taxon>Dikarya</taxon>
        <taxon>Basidiomycota</taxon>
        <taxon>Agaricomycotina</taxon>
        <taxon>Agaricomycetes</taxon>
        <taxon>Polyporales</taxon>
        <taxon>Polyporaceae</taxon>
        <taxon>Trametes</taxon>
    </lineage>
</organism>
<keyword evidence="3" id="KW-1185">Reference proteome</keyword>
<dbReference type="EMBL" id="MNAD01000529">
    <property type="protein sequence ID" value="OJT12069.1"/>
    <property type="molecule type" value="Genomic_DNA"/>
</dbReference>
<gene>
    <name evidence="2" type="ORF">TRAPUB_11381</name>
</gene>
<proteinExistence type="predicted"/>
<dbReference type="Proteomes" id="UP000184267">
    <property type="component" value="Unassembled WGS sequence"/>
</dbReference>
<accession>A0A1M2VWT0</accession>
<dbReference type="AlphaFoldDB" id="A0A1M2VWT0"/>
<evidence type="ECO:0000256" key="1">
    <source>
        <dbReference type="SAM" id="MobiDB-lite"/>
    </source>
</evidence>
<feature type="compositionally biased region" description="Polar residues" evidence="1">
    <location>
        <begin position="1"/>
        <end position="11"/>
    </location>
</feature>
<sequence length="105" mass="10865">MPIPGPNTSSKKALRSPPPAHPSSARCRRHCAEARGARVAVPVGAYISVGRAGPLVKAVWTTEDVRCSPETLSSSSCADGGGGGGGKRGWKCGARKGREREKNNV</sequence>
<feature type="compositionally biased region" description="Basic and acidic residues" evidence="1">
    <location>
        <begin position="96"/>
        <end position="105"/>
    </location>
</feature>
<feature type="region of interest" description="Disordered" evidence="1">
    <location>
        <begin position="69"/>
        <end position="105"/>
    </location>
</feature>
<comment type="caution">
    <text evidence="2">The sequence shown here is derived from an EMBL/GenBank/DDBJ whole genome shotgun (WGS) entry which is preliminary data.</text>
</comment>
<reference evidence="2 3" key="1">
    <citation type="submission" date="2016-10" db="EMBL/GenBank/DDBJ databases">
        <title>Genome sequence of the basidiomycete white-rot fungus Trametes pubescens.</title>
        <authorList>
            <person name="Makela M.R."/>
            <person name="Granchi Z."/>
            <person name="Peng M."/>
            <person name="De Vries R.P."/>
            <person name="Grigoriev I."/>
            <person name="Riley R."/>
            <person name="Hilden K."/>
        </authorList>
    </citation>
    <scope>NUCLEOTIDE SEQUENCE [LARGE SCALE GENOMIC DNA]</scope>
    <source>
        <strain evidence="2 3">FBCC735</strain>
    </source>
</reference>
<protein>
    <submittedName>
        <fullName evidence="2">Uncharacterized protein</fullName>
    </submittedName>
</protein>
<evidence type="ECO:0000313" key="3">
    <source>
        <dbReference type="Proteomes" id="UP000184267"/>
    </source>
</evidence>